<dbReference type="PATRIC" id="fig|999411.4.peg.675"/>
<comment type="subcellular location">
    <subcellularLocation>
        <location evidence="1">Membrane</location>
        <topology evidence="1">Multi-pass membrane protein</topology>
    </subcellularLocation>
</comment>
<dbReference type="GO" id="GO:0016758">
    <property type="term" value="F:hexosyltransferase activity"/>
    <property type="evidence" value="ECO:0007669"/>
    <property type="project" value="TreeGrafter"/>
</dbReference>
<keyword evidence="2" id="KW-0328">Glycosyltransferase</keyword>
<feature type="transmembrane region" description="Helical" evidence="7">
    <location>
        <begin position="421"/>
        <end position="443"/>
    </location>
</feature>
<dbReference type="CDD" id="cd06421">
    <property type="entry name" value="CESA_CelA_like"/>
    <property type="match status" value="1"/>
</dbReference>
<dbReference type="InterPro" id="IPR009875">
    <property type="entry name" value="PilZ_domain"/>
</dbReference>
<dbReference type="PANTHER" id="PTHR43867:SF2">
    <property type="entry name" value="CELLULOSE SYNTHASE CATALYTIC SUBUNIT A [UDP-FORMING]"/>
    <property type="match status" value="1"/>
</dbReference>
<evidence type="ECO:0000256" key="5">
    <source>
        <dbReference type="ARBA" id="ARBA00022989"/>
    </source>
</evidence>
<evidence type="ECO:0000259" key="9">
    <source>
        <dbReference type="Pfam" id="PF13632"/>
    </source>
</evidence>
<dbReference type="InterPro" id="IPR050321">
    <property type="entry name" value="Glycosyltr_2/OpgH_subfam"/>
</dbReference>
<dbReference type="AlphaFoldDB" id="N9WK66"/>
<dbReference type="eggNOG" id="COG1215">
    <property type="taxonomic scope" value="Bacteria"/>
</dbReference>
<comment type="caution">
    <text evidence="10">The sequence shown here is derived from an EMBL/GenBank/DDBJ whole genome shotgun (WGS) entry which is preliminary data.</text>
</comment>
<dbReference type="Gene3D" id="3.90.550.10">
    <property type="entry name" value="Spore Coat Polysaccharide Biosynthesis Protein SpsA, Chain A"/>
    <property type="match status" value="1"/>
</dbReference>
<feature type="transmembrane region" description="Helical" evidence="7">
    <location>
        <begin position="391"/>
        <end position="409"/>
    </location>
</feature>
<proteinExistence type="predicted"/>
<dbReference type="GO" id="GO:0005886">
    <property type="term" value="C:plasma membrane"/>
    <property type="evidence" value="ECO:0007669"/>
    <property type="project" value="TreeGrafter"/>
</dbReference>
<sequence length="739" mass="86784">MRNIKVIKEKILFFLATISAGIYILWRIFFTLPIEYGLVALIVAILLVVSEVVGFFEAFSHCKSLSKKKEPKLPIIKKEDYPHVDVFIATHSEDKNIIYKVVNGCVHMDYPDKNKVHIYICDDTNRKEMEELAKEFNVGYFGLIDNKTAKAGNINNALGKTKSPLIVTFDADMIPRKKFLMETVPYFFLPKMKEENGQWIYRNKDEIDENYKIGFIQTPQSFYNADLFQYNLYLEKDIPNEQDYFFREVNVGRNRTNTPIYAGSNTVISREALEEVGGIVEGNITEDFATGIQIQSKGYTCFAIKKALANGLAPIDFKNLIKQRQRWARGCIQTIRSFKFFKSKLNIKAKLSYITCFLYWWTFFRRFIYILSPILYTVFGLVIVKCTLKELLFIWLPSYILYNITIRSLSNNIRNQKWSNIIDTIIFPYLIIPVFIETIGFKLKKFNVTSKKKVDNKNTQFKYAIPHIILLTGTLIGLIYCIEDMIIHKSLGSIVLVYWLVLNSYFLLMAVAFMLSRVNYRDQERYYAKLDVNLNLDKEVIKGKTVDISEGGMAIELEYPFYIPYKEDIKVEIYNDDYKAQLFGKVVHVNKCNELWRYSIKISNMTEENKREYCCIVYDRQPTLAKEIKSNTIKEVYNNIFNRVKRNKLSNRKLPRIYINKYLKDIEGNTFKIENFNYEYLAISQGPIKDHIELDLDDNLILKCELQNIKNKNSIYKIINFEDIRDEVKLKEKINNWIV</sequence>
<feature type="transmembrane region" description="Helical" evidence="7">
    <location>
        <begin position="12"/>
        <end position="30"/>
    </location>
</feature>
<evidence type="ECO:0000313" key="10">
    <source>
        <dbReference type="EMBL" id="ENZ03511.1"/>
    </source>
</evidence>
<feature type="domain" description="Glycosyltransferase 2-like" evidence="9">
    <location>
        <begin position="212"/>
        <end position="396"/>
    </location>
</feature>
<accession>N9WK66</accession>
<name>N9WK66_9CLOT</name>
<protein>
    <recommendedName>
        <fullName evidence="12">Cellulose synthase (UDP-forming)</fullName>
    </recommendedName>
</protein>
<feature type="transmembrane region" description="Helical" evidence="7">
    <location>
        <begin position="463"/>
        <end position="482"/>
    </location>
</feature>
<feature type="transmembrane region" description="Helical" evidence="7">
    <location>
        <begin position="367"/>
        <end position="384"/>
    </location>
</feature>
<evidence type="ECO:0000256" key="1">
    <source>
        <dbReference type="ARBA" id="ARBA00004141"/>
    </source>
</evidence>
<dbReference type="HOGENOM" id="CLU_011907_3_1_9"/>
<feature type="transmembrane region" description="Helical" evidence="7">
    <location>
        <begin position="494"/>
        <end position="515"/>
    </location>
</feature>
<keyword evidence="6 7" id="KW-0472">Membrane</keyword>
<evidence type="ECO:0000256" key="7">
    <source>
        <dbReference type="SAM" id="Phobius"/>
    </source>
</evidence>
<evidence type="ECO:0000313" key="11">
    <source>
        <dbReference type="Proteomes" id="UP000013097"/>
    </source>
</evidence>
<evidence type="ECO:0000256" key="6">
    <source>
        <dbReference type="ARBA" id="ARBA00023136"/>
    </source>
</evidence>
<dbReference type="SUPFAM" id="SSF53448">
    <property type="entry name" value="Nucleotide-diphospho-sugar transferases"/>
    <property type="match status" value="1"/>
</dbReference>
<dbReference type="Pfam" id="PF07238">
    <property type="entry name" value="PilZ"/>
    <property type="match status" value="1"/>
</dbReference>
<gene>
    <name evidence="10" type="ORF">HMPREF1092_00698</name>
</gene>
<organism evidence="10 11">
    <name type="scientific">Clostridium thermobutyricum</name>
    <dbReference type="NCBI Taxonomy" id="29372"/>
    <lineage>
        <taxon>Bacteria</taxon>
        <taxon>Bacillati</taxon>
        <taxon>Bacillota</taxon>
        <taxon>Clostridia</taxon>
        <taxon>Eubacteriales</taxon>
        <taxon>Clostridiaceae</taxon>
        <taxon>Clostridium</taxon>
    </lineage>
</organism>
<evidence type="ECO:0000259" key="8">
    <source>
        <dbReference type="Pfam" id="PF07238"/>
    </source>
</evidence>
<keyword evidence="4 7" id="KW-0812">Transmembrane</keyword>
<evidence type="ECO:0000256" key="4">
    <source>
        <dbReference type="ARBA" id="ARBA00022692"/>
    </source>
</evidence>
<dbReference type="InterPro" id="IPR029044">
    <property type="entry name" value="Nucleotide-diphossugar_trans"/>
</dbReference>
<feature type="domain" description="PilZ" evidence="8">
    <location>
        <begin position="521"/>
        <end position="612"/>
    </location>
</feature>
<keyword evidence="5 7" id="KW-1133">Transmembrane helix</keyword>
<evidence type="ECO:0008006" key="12">
    <source>
        <dbReference type="Google" id="ProtNLM"/>
    </source>
</evidence>
<dbReference type="EMBL" id="AGYT01000007">
    <property type="protein sequence ID" value="ENZ03511.1"/>
    <property type="molecule type" value="Genomic_DNA"/>
</dbReference>
<dbReference type="SUPFAM" id="SSF141371">
    <property type="entry name" value="PilZ domain-like"/>
    <property type="match status" value="1"/>
</dbReference>
<reference evidence="10 11" key="1">
    <citation type="submission" date="2013-01" db="EMBL/GenBank/DDBJ databases">
        <title>The Genome Sequence of Clostridium colicanis 209318.</title>
        <authorList>
            <consortium name="The Broad Institute Genome Sequencing Platform"/>
            <person name="Earl A."/>
            <person name="Ward D."/>
            <person name="Feldgarden M."/>
            <person name="Gevers D."/>
            <person name="Courvalin P."/>
            <person name="Lambert T."/>
            <person name="Walker B."/>
            <person name="Young S.K."/>
            <person name="Zeng Q."/>
            <person name="Gargeya S."/>
            <person name="Fitzgerald M."/>
            <person name="Haas B."/>
            <person name="Abouelleil A."/>
            <person name="Alvarado L."/>
            <person name="Arachchi H.M."/>
            <person name="Berlin A.M."/>
            <person name="Chapman S.B."/>
            <person name="Dewar J."/>
            <person name="Goldberg J."/>
            <person name="Griggs A."/>
            <person name="Gujja S."/>
            <person name="Hansen M."/>
            <person name="Howarth C."/>
            <person name="Imamovic A."/>
            <person name="Larimer J."/>
            <person name="McCowan C."/>
            <person name="Murphy C."/>
            <person name="Neiman D."/>
            <person name="Pearson M."/>
            <person name="Priest M."/>
            <person name="Roberts A."/>
            <person name="Saif S."/>
            <person name="Shea T."/>
            <person name="Sisk P."/>
            <person name="Sykes S."/>
            <person name="Wortman J."/>
            <person name="Nusbaum C."/>
            <person name="Birren B."/>
        </authorList>
    </citation>
    <scope>NUCLEOTIDE SEQUENCE [LARGE SCALE GENOMIC DNA]</scope>
    <source>
        <strain evidence="10 11">209318</strain>
    </source>
</reference>
<feature type="transmembrane region" description="Helical" evidence="7">
    <location>
        <begin position="36"/>
        <end position="59"/>
    </location>
</feature>
<dbReference type="RefSeq" id="WP_002597200.1">
    <property type="nucleotide sequence ID" value="NZ_KB850956.1"/>
</dbReference>
<dbReference type="InterPro" id="IPR001173">
    <property type="entry name" value="Glyco_trans_2-like"/>
</dbReference>
<dbReference type="Pfam" id="PF13632">
    <property type="entry name" value="Glyco_trans_2_3"/>
    <property type="match status" value="1"/>
</dbReference>
<keyword evidence="11" id="KW-1185">Reference proteome</keyword>
<dbReference type="GO" id="GO:0035438">
    <property type="term" value="F:cyclic-di-GMP binding"/>
    <property type="evidence" value="ECO:0007669"/>
    <property type="project" value="InterPro"/>
</dbReference>
<dbReference type="Gene3D" id="2.40.10.220">
    <property type="entry name" value="predicted glycosyltransferase like domains"/>
    <property type="match status" value="1"/>
</dbReference>
<dbReference type="PANTHER" id="PTHR43867">
    <property type="entry name" value="CELLULOSE SYNTHASE CATALYTIC SUBUNIT A [UDP-FORMING]"/>
    <property type="match status" value="1"/>
</dbReference>
<keyword evidence="3" id="KW-0808">Transferase</keyword>
<feature type="transmembrane region" description="Helical" evidence="7">
    <location>
        <begin position="345"/>
        <end position="361"/>
    </location>
</feature>
<evidence type="ECO:0000256" key="2">
    <source>
        <dbReference type="ARBA" id="ARBA00022676"/>
    </source>
</evidence>
<evidence type="ECO:0000256" key="3">
    <source>
        <dbReference type="ARBA" id="ARBA00022679"/>
    </source>
</evidence>
<dbReference type="Proteomes" id="UP000013097">
    <property type="component" value="Unassembled WGS sequence"/>
</dbReference>